<proteinExistence type="predicted"/>
<feature type="region of interest" description="Disordered" evidence="1">
    <location>
        <begin position="1"/>
        <end position="79"/>
    </location>
</feature>
<feature type="compositionally biased region" description="Basic and acidic residues" evidence="1">
    <location>
        <begin position="1"/>
        <end position="12"/>
    </location>
</feature>
<accession>A0A6J4JN30</accession>
<sequence>ERHQREGQEDRRRAPRRGRRQGDPGGVLHRRPRRRQPGHRRIGDGVRGGLRRRDPGRRGREDHHRQGRHRLHRKPEGRL</sequence>
<gene>
    <name evidence="2" type="ORF">AVDCRST_MAG08-3909</name>
</gene>
<feature type="non-terminal residue" evidence="2">
    <location>
        <position position="79"/>
    </location>
</feature>
<dbReference type="AlphaFoldDB" id="A0A6J4JN30"/>
<name>A0A6J4JN30_9PROT</name>
<evidence type="ECO:0000313" key="2">
    <source>
        <dbReference type="EMBL" id="CAA9282898.1"/>
    </source>
</evidence>
<organism evidence="2">
    <name type="scientific">uncultured Acetobacteraceae bacterium</name>
    <dbReference type="NCBI Taxonomy" id="169975"/>
    <lineage>
        <taxon>Bacteria</taxon>
        <taxon>Pseudomonadati</taxon>
        <taxon>Pseudomonadota</taxon>
        <taxon>Alphaproteobacteria</taxon>
        <taxon>Acetobacterales</taxon>
        <taxon>Acetobacteraceae</taxon>
        <taxon>environmental samples</taxon>
    </lineage>
</organism>
<feature type="compositionally biased region" description="Basic residues" evidence="1">
    <location>
        <begin position="28"/>
        <end position="40"/>
    </location>
</feature>
<protein>
    <submittedName>
        <fullName evidence="2">Acyl carrier protein</fullName>
    </submittedName>
</protein>
<evidence type="ECO:0000256" key="1">
    <source>
        <dbReference type="SAM" id="MobiDB-lite"/>
    </source>
</evidence>
<dbReference type="EMBL" id="CADCTG010000304">
    <property type="protein sequence ID" value="CAA9282898.1"/>
    <property type="molecule type" value="Genomic_DNA"/>
</dbReference>
<reference evidence="2" key="1">
    <citation type="submission" date="2020-02" db="EMBL/GenBank/DDBJ databases">
        <authorList>
            <person name="Meier V. D."/>
        </authorList>
    </citation>
    <scope>NUCLEOTIDE SEQUENCE</scope>
    <source>
        <strain evidence="2">AVDCRST_MAG08</strain>
    </source>
</reference>
<feature type="non-terminal residue" evidence="2">
    <location>
        <position position="1"/>
    </location>
</feature>
<feature type="compositionally biased region" description="Basic and acidic residues" evidence="1">
    <location>
        <begin position="51"/>
        <end position="64"/>
    </location>
</feature>